<dbReference type="Pfam" id="PF01869">
    <property type="entry name" value="BcrAD_BadFG"/>
    <property type="match status" value="2"/>
</dbReference>
<accession>A0A9D6Z2E6</accession>
<sequence length="1403" mass="154851">MNTFLGIDCGSVSLNLVLVGKETEPVSVYLRTRGRPLRTFVQGLEQLMSDCGGDVALSSALVTGSARDYLSEALGIPAVNEITAHATGTHRINPEVRTIIEIGGQDSKFIKIEPVNGRITPRITAFRMNEICAAGTGAFLDEQAQRLGISVESFGAIALRSGKPAPIAGRCAVFAKTDMIHQAQDGTPLPDILLGLAFALARNYIATLVKGDSLEPLISLQGGVMSNQAVVLAFRKSLGLADKEIIIPSLHTVLGALGCAVLAAQNAALPNLSLASLRATTEKNRNKIKTGHFLPALRHDLEDRGPDPEPPRDSPPQRPFVMGLDLGSVSVKGVIIDAQTRIIREHYLLSQSQTLQAAQTVIQELTSGDLFPDAVAVTGSGRYLIGKLLDADLIVNEITAQAAAAMNFEPNTDIVVEIGGQDSKWIAFENGHIKDFEMNRVCAAGTGSFLMAQAERLGLEMGREFSTAAFASLRPADLGSRCTVFMESDLIHHQNNGASTGDLAAGVCVSVVQNYLERVANNKSLGKRVLFLGGVAVNPAVTAAFEQCTGREFRVPPFYRVSGAFGAALKALESMKSQVNSRGSRASLRLDTSHIGQEQFGCKRCPNQCRINKYSLDGRTVFHGGLCDRWENEQGRSAHHNESEPFSLRTELLENLTESPDSARETWHMVRSPQFYEWFPFWKTFCEHLGINLKPASRNSRKLFEAGSPFLPVETCLPMKAIAGQIKDLVDCGVKTLFHPTILIERFERNEQRPVDYCPFIQASSQFFKGAFDLDWKELLVQAEIDPDSFRREHVKFARSLGFSLQDATAALESAMARQAAFGVELQTEGRRFLDSLEDDEKAIVVLGKPYHLSDPFLNMNLGTLLQGQGIKAIPGDIFPIDPAGTKPRRVVSWKYQWQLVRTASELASDPRLFPVLITFFGCGPDSFTLRHVNEALRGKPLLVLEMDEHSSRAGILTRIEAFLDRVLSLDGRSKNRARSRKADEPETSSARRSRQRRPAEVIYMPNLCEHSYGFAAAARSVGIEAEVLSPPDMESERLGRPYVVGGECHPYVLVLGDYLKIATSLPPQRASRSRFYMLGMDACRLGQFPVYLERVRRQLGLGMGVIESLPDTMKSFNISEKDRQRALLRVWEGLNAYDVLLGALLQIRPRARDPEIFSKLYPEARDHLYVGLCEGRIKQGMEEALHILQQAPTREIGPRPVVAVTGDYYTRVVPFANNNVYRQVESLGGVLWSPPTFSDSFKMGVMRNMIWGLLNHRSREAARNGLFYAVISLLEFRIKSARAVRRFIPTTMDITGIDLWRKVAPHANTKLPSGITAPISTALKYVDFGAAGVLNLMTLNCSYGTVVTAALLRALKQRNRVPMLTLIYDGLQKTNEKTRLEAFMSQVWDHFDASCSTKRNTI</sequence>
<name>A0A9D6Z2E6_9BACT</name>
<dbReference type="Gene3D" id="3.40.50.11900">
    <property type="match status" value="1"/>
</dbReference>
<keyword evidence="4" id="KW-0411">Iron-sulfur</keyword>
<evidence type="ECO:0000256" key="3">
    <source>
        <dbReference type="ARBA" id="ARBA00023004"/>
    </source>
</evidence>
<dbReference type="SUPFAM" id="SSF53067">
    <property type="entry name" value="Actin-like ATPase domain"/>
    <property type="match status" value="2"/>
</dbReference>
<dbReference type="Pfam" id="PF09989">
    <property type="entry name" value="DUF2229"/>
    <property type="match status" value="1"/>
</dbReference>
<feature type="domain" description="DUF2229" evidence="7">
    <location>
        <begin position="674"/>
        <end position="877"/>
    </location>
</feature>
<dbReference type="InterPro" id="IPR043129">
    <property type="entry name" value="ATPase_NBD"/>
</dbReference>
<feature type="domain" description="ATPase BadF/BadG/BcrA/BcrD type" evidence="6">
    <location>
        <begin position="5"/>
        <end position="257"/>
    </location>
</feature>
<dbReference type="InterPro" id="IPR018709">
    <property type="entry name" value="CoA_activase_DUF2229"/>
</dbReference>
<evidence type="ECO:0008006" key="10">
    <source>
        <dbReference type="Google" id="ProtNLM"/>
    </source>
</evidence>
<organism evidence="8 9">
    <name type="scientific">Desulfomonile tiedjei</name>
    <dbReference type="NCBI Taxonomy" id="2358"/>
    <lineage>
        <taxon>Bacteria</taxon>
        <taxon>Pseudomonadati</taxon>
        <taxon>Thermodesulfobacteriota</taxon>
        <taxon>Desulfomonilia</taxon>
        <taxon>Desulfomonilales</taxon>
        <taxon>Desulfomonilaceae</taxon>
        <taxon>Desulfomonile</taxon>
    </lineage>
</organism>
<gene>
    <name evidence="8" type="ORF">HY912_04180</name>
</gene>
<proteinExistence type="predicted"/>
<evidence type="ECO:0000256" key="5">
    <source>
        <dbReference type="SAM" id="MobiDB-lite"/>
    </source>
</evidence>
<keyword evidence="2" id="KW-0479">Metal-binding</keyword>
<dbReference type="PANTHER" id="PTHR32329:SF2">
    <property type="entry name" value="BIFUNCTIONAL PROTEIN [INCLUDES 2-HYDROXYACYL-COA DEHYDRATASE (N-TER) AND ITS ACTIVATOR DOMAIN (C_TERM)"/>
    <property type="match status" value="1"/>
</dbReference>
<dbReference type="InterPro" id="IPR002731">
    <property type="entry name" value="ATPase_BadF"/>
</dbReference>
<evidence type="ECO:0000256" key="2">
    <source>
        <dbReference type="ARBA" id="ARBA00022723"/>
    </source>
</evidence>
<evidence type="ECO:0000259" key="6">
    <source>
        <dbReference type="Pfam" id="PF01869"/>
    </source>
</evidence>
<evidence type="ECO:0000313" key="9">
    <source>
        <dbReference type="Proteomes" id="UP000807825"/>
    </source>
</evidence>
<dbReference type="InterPro" id="IPR008275">
    <property type="entry name" value="CoA_E_activase_dom"/>
</dbReference>
<dbReference type="GO" id="GO:0051536">
    <property type="term" value="F:iron-sulfur cluster binding"/>
    <property type="evidence" value="ECO:0007669"/>
    <property type="project" value="UniProtKB-KW"/>
</dbReference>
<feature type="region of interest" description="Disordered" evidence="5">
    <location>
        <begin position="298"/>
        <end position="319"/>
    </location>
</feature>
<dbReference type="GO" id="GO:0046872">
    <property type="term" value="F:metal ion binding"/>
    <property type="evidence" value="ECO:0007669"/>
    <property type="project" value="UniProtKB-KW"/>
</dbReference>
<dbReference type="PANTHER" id="PTHR32329">
    <property type="entry name" value="BIFUNCTIONAL PROTEIN [INCLUDES 2-HYDROXYACYL-COA DEHYDRATASE (N-TER) AND ITS ACTIVATOR DOMAIN (C_TERM)-RELATED"/>
    <property type="match status" value="1"/>
</dbReference>
<reference evidence="8" key="1">
    <citation type="submission" date="2020-07" db="EMBL/GenBank/DDBJ databases">
        <title>Huge and variable diversity of episymbiotic CPR bacteria and DPANN archaea in groundwater ecosystems.</title>
        <authorList>
            <person name="He C.Y."/>
            <person name="Keren R."/>
            <person name="Whittaker M."/>
            <person name="Farag I.F."/>
            <person name="Doudna J."/>
            <person name="Cate J.H.D."/>
            <person name="Banfield J.F."/>
        </authorList>
    </citation>
    <scope>NUCLEOTIDE SEQUENCE</scope>
    <source>
        <strain evidence="8">NC_groundwater_1664_Pr3_B-0.1um_52_9</strain>
    </source>
</reference>
<keyword evidence="3" id="KW-0408">Iron</keyword>
<dbReference type="InterPro" id="IPR051805">
    <property type="entry name" value="Dehydratase_Activator_Redct"/>
</dbReference>
<dbReference type="Proteomes" id="UP000807825">
    <property type="component" value="Unassembled WGS sequence"/>
</dbReference>
<dbReference type="CDD" id="cd24035">
    <property type="entry name" value="ASKHA_NBD_O66634-like_rpt2"/>
    <property type="match status" value="1"/>
</dbReference>
<evidence type="ECO:0000313" key="8">
    <source>
        <dbReference type="EMBL" id="MBI5248670.1"/>
    </source>
</evidence>
<evidence type="ECO:0000256" key="4">
    <source>
        <dbReference type="ARBA" id="ARBA00023014"/>
    </source>
</evidence>
<comment type="caution">
    <text evidence="8">The sequence shown here is derived from an EMBL/GenBank/DDBJ whole genome shotgun (WGS) entry which is preliminary data.</text>
</comment>
<evidence type="ECO:0000259" key="7">
    <source>
        <dbReference type="Pfam" id="PF09989"/>
    </source>
</evidence>
<feature type="compositionally biased region" description="Basic and acidic residues" evidence="5">
    <location>
        <begin position="298"/>
        <end position="312"/>
    </location>
</feature>
<comment type="cofactor">
    <cofactor evidence="1">
        <name>[4Fe-4S] cluster</name>
        <dbReference type="ChEBI" id="CHEBI:49883"/>
    </cofactor>
</comment>
<feature type="domain" description="ATPase BadF/BadG/BcrA/BcrD type" evidence="6">
    <location>
        <begin position="323"/>
        <end position="571"/>
    </location>
</feature>
<dbReference type="EMBL" id="JACRDE010000124">
    <property type="protein sequence ID" value="MBI5248670.1"/>
    <property type="molecule type" value="Genomic_DNA"/>
</dbReference>
<protein>
    <recommendedName>
        <fullName evidence="10">CoA-substrate-specific enzyme activase</fullName>
    </recommendedName>
</protein>
<evidence type="ECO:0000256" key="1">
    <source>
        <dbReference type="ARBA" id="ARBA00001966"/>
    </source>
</evidence>
<feature type="region of interest" description="Disordered" evidence="5">
    <location>
        <begin position="975"/>
        <end position="997"/>
    </location>
</feature>
<dbReference type="Gene3D" id="3.30.420.40">
    <property type="match status" value="4"/>
</dbReference>
<dbReference type="NCBIfam" id="TIGR00241">
    <property type="entry name" value="CoA_E_activ"/>
    <property type="match status" value="1"/>
</dbReference>